<organism evidence="2 3">
    <name type="scientific">Microvirga puerhi</name>
    <dbReference type="NCBI Taxonomy" id="2876078"/>
    <lineage>
        <taxon>Bacteria</taxon>
        <taxon>Pseudomonadati</taxon>
        <taxon>Pseudomonadota</taxon>
        <taxon>Alphaproteobacteria</taxon>
        <taxon>Hyphomicrobiales</taxon>
        <taxon>Methylobacteriaceae</taxon>
        <taxon>Microvirga</taxon>
    </lineage>
</organism>
<sequence>MSKAAWTVLAFCVALLTSAKIDSAISGEEVWEKHQRKLKQEAVELFQAVLSEIEYKPKRCEFQIDWHDYAVPEEVARSYLKSTIHADLVPPHHATTPAEILDPAGAIREAFCTEEEEKKWQSSLVEELSAKDVASKSGDGPASSQFSTLRREYTFPIFDKNFRRAVIIVSGIERSWSRRPNGQIGRWMHLMGGASIYEKRNGQWRFLKHENLFHGSG</sequence>
<proteinExistence type="predicted"/>
<evidence type="ECO:0008006" key="4">
    <source>
        <dbReference type="Google" id="ProtNLM"/>
    </source>
</evidence>
<dbReference type="EMBL" id="JAIRBM010000001">
    <property type="protein sequence ID" value="MBZ6074762.1"/>
    <property type="molecule type" value="Genomic_DNA"/>
</dbReference>
<accession>A0ABS7VGY0</accession>
<evidence type="ECO:0000313" key="3">
    <source>
        <dbReference type="Proteomes" id="UP000704176"/>
    </source>
</evidence>
<dbReference type="Proteomes" id="UP000704176">
    <property type="component" value="Unassembled WGS sequence"/>
</dbReference>
<protein>
    <recommendedName>
        <fullName evidence="4">SnoaL-like domain-containing protein</fullName>
    </recommendedName>
</protein>
<gene>
    <name evidence="2" type="ORF">K9B37_00410</name>
</gene>
<feature type="chain" id="PRO_5047134323" description="SnoaL-like domain-containing protein" evidence="1">
    <location>
        <begin position="20"/>
        <end position="217"/>
    </location>
</feature>
<reference evidence="2 3" key="1">
    <citation type="submission" date="2021-09" db="EMBL/GenBank/DDBJ databases">
        <title>The complete genome sequence of a new microorganism.</title>
        <authorList>
            <person name="Zi Z."/>
        </authorList>
    </citation>
    <scope>NUCLEOTIDE SEQUENCE [LARGE SCALE GENOMIC DNA]</scope>
    <source>
        <strain evidence="2 3">WGZ8</strain>
    </source>
</reference>
<keyword evidence="1" id="KW-0732">Signal</keyword>
<keyword evidence="3" id="KW-1185">Reference proteome</keyword>
<evidence type="ECO:0000256" key="1">
    <source>
        <dbReference type="SAM" id="SignalP"/>
    </source>
</evidence>
<comment type="caution">
    <text evidence="2">The sequence shown here is derived from an EMBL/GenBank/DDBJ whole genome shotgun (WGS) entry which is preliminary data.</text>
</comment>
<name>A0ABS7VGY0_9HYPH</name>
<dbReference type="RefSeq" id="WP_224310822.1">
    <property type="nucleotide sequence ID" value="NZ_JAIRBM010000001.1"/>
</dbReference>
<evidence type="ECO:0000313" key="2">
    <source>
        <dbReference type="EMBL" id="MBZ6074762.1"/>
    </source>
</evidence>
<feature type="signal peptide" evidence="1">
    <location>
        <begin position="1"/>
        <end position="19"/>
    </location>
</feature>